<evidence type="ECO:0000256" key="1">
    <source>
        <dbReference type="SAM" id="Phobius"/>
    </source>
</evidence>
<reference evidence="2 3" key="1">
    <citation type="journal article" date="2016" name="Nat. Commun.">
        <title>Thousands of microbial genomes shed light on interconnected biogeochemical processes in an aquifer system.</title>
        <authorList>
            <person name="Anantharaman K."/>
            <person name="Brown C.T."/>
            <person name="Hug L.A."/>
            <person name="Sharon I."/>
            <person name="Castelle C.J."/>
            <person name="Probst A.J."/>
            <person name="Thomas B.C."/>
            <person name="Singh A."/>
            <person name="Wilkins M.J."/>
            <person name="Karaoz U."/>
            <person name="Brodie E.L."/>
            <person name="Williams K.H."/>
            <person name="Hubbard S.S."/>
            <person name="Banfield J.F."/>
        </authorList>
    </citation>
    <scope>NUCLEOTIDE SEQUENCE [LARGE SCALE GENOMIC DNA]</scope>
</reference>
<dbReference type="AlphaFoldDB" id="A0A1F7YIG5"/>
<sequence>MAPQAALFKTFDLNLGKFTFSPTYWMAVAVVVLIFLLIITLAFVRRHYLEWSFKGTWVGLFIGIALTLILEGFLLLSGRTALTVFLGWKNPPKAIQNVLDSGRSKLISVLGVSSQIPASDASEKVDEKKIIEMYQSLTPQETKHLKLLICKP</sequence>
<evidence type="ECO:0000313" key="2">
    <source>
        <dbReference type="EMBL" id="OGM27141.1"/>
    </source>
</evidence>
<dbReference type="Proteomes" id="UP000178851">
    <property type="component" value="Unassembled WGS sequence"/>
</dbReference>
<feature type="transmembrane region" description="Helical" evidence="1">
    <location>
        <begin position="56"/>
        <end position="76"/>
    </location>
</feature>
<evidence type="ECO:0000313" key="3">
    <source>
        <dbReference type="Proteomes" id="UP000178851"/>
    </source>
</evidence>
<dbReference type="EMBL" id="MGGI01000007">
    <property type="protein sequence ID" value="OGM27141.1"/>
    <property type="molecule type" value="Genomic_DNA"/>
</dbReference>
<keyword evidence="1" id="KW-0812">Transmembrane</keyword>
<accession>A0A1F7YIG5</accession>
<protein>
    <submittedName>
        <fullName evidence="2">Uncharacterized protein</fullName>
    </submittedName>
</protein>
<comment type="caution">
    <text evidence="2">The sequence shown here is derived from an EMBL/GenBank/DDBJ whole genome shotgun (WGS) entry which is preliminary data.</text>
</comment>
<organism evidence="2 3">
    <name type="scientific">Candidatus Woesebacteria bacterium RIFCSPHIGHO2_01_FULL_39_28</name>
    <dbReference type="NCBI Taxonomy" id="1802496"/>
    <lineage>
        <taxon>Bacteria</taxon>
        <taxon>Candidatus Woeseibacteriota</taxon>
    </lineage>
</organism>
<feature type="transmembrane region" description="Helical" evidence="1">
    <location>
        <begin position="24"/>
        <end position="44"/>
    </location>
</feature>
<gene>
    <name evidence="2" type="ORF">A2627_05895</name>
</gene>
<keyword evidence="1" id="KW-1133">Transmembrane helix</keyword>
<keyword evidence="1" id="KW-0472">Membrane</keyword>
<proteinExistence type="predicted"/>
<name>A0A1F7YIG5_9BACT</name>